<dbReference type="OrthoDB" id="7842280at2"/>
<name>A0A5J6V789_9MICO</name>
<feature type="region of interest" description="Disordered" evidence="1">
    <location>
        <begin position="272"/>
        <end position="331"/>
    </location>
</feature>
<accession>A0A5J6V789</accession>
<dbReference type="Proteomes" id="UP000326546">
    <property type="component" value="Chromosome"/>
</dbReference>
<keyword evidence="3" id="KW-1185">Reference proteome</keyword>
<dbReference type="EMBL" id="CP044427">
    <property type="protein sequence ID" value="QFG69699.1"/>
    <property type="molecule type" value="Genomic_DNA"/>
</dbReference>
<protein>
    <recommendedName>
        <fullName evidence="4">Phosphotransferase</fullName>
    </recommendedName>
</protein>
<evidence type="ECO:0000313" key="3">
    <source>
        <dbReference type="Proteomes" id="UP000326546"/>
    </source>
</evidence>
<dbReference type="KEGG" id="serw:FY030_14210"/>
<proteinExistence type="predicted"/>
<evidence type="ECO:0000256" key="1">
    <source>
        <dbReference type="SAM" id="MobiDB-lite"/>
    </source>
</evidence>
<reference evidence="2 3" key="1">
    <citation type="submission" date="2019-09" db="EMBL/GenBank/DDBJ databases">
        <title>Serinicoccus pratensis sp. nov., isolated from meadow soil.</title>
        <authorList>
            <person name="Zhang W."/>
        </authorList>
    </citation>
    <scope>NUCLEOTIDE SEQUENCE [LARGE SCALE GENOMIC DNA]</scope>
    <source>
        <strain evidence="2 3">W204</strain>
    </source>
</reference>
<evidence type="ECO:0008006" key="4">
    <source>
        <dbReference type="Google" id="ProtNLM"/>
    </source>
</evidence>
<dbReference type="SUPFAM" id="SSF56112">
    <property type="entry name" value="Protein kinase-like (PK-like)"/>
    <property type="match status" value="1"/>
</dbReference>
<dbReference type="RefSeq" id="WP_158062193.1">
    <property type="nucleotide sequence ID" value="NZ_CP044427.1"/>
</dbReference>
<dbReference type="InterPro" id="IPR011009">
    <property type="entry name" value="Kinase-like_dom_sf"/>
</dbReference>
<feature type="compositionally biased region" description="Low complexity" evidence="1">
    <location>
        <begin position="287"/>
        <end position="323"/>
    </location>
</feature>
<organism evidence="2 3">
    <name type="scientific">Ornithinimicrobium pratense</name>
    <dbReference type="NCBI Taxonomy" id="2593973"/>
    <lineage>
        <taxon>Bacteria</taxon>
        <taxon>Bacillati</taxon>
        <taxon>Actinomycetota</taxon>
        <taxon>Actinomycetes</taxon>
        <taxon>Micrococcales</taxon>
        <taxon>Ornithinimicrobiaceae</taxon>
        <taxon>Ornithinimicrobium</taxon>
    </lineage>
</organism>
<evidence type="ECO:0000313" key="2">
    <source>
        <dbReference type="EMBL" id="QFG69699.1"/>
    </source>
</evidence>
<sequence>MAELRSPRHALGSLRLPGPAPWTPDPHLGLLLDADRLSKLIGMPVRATRLRPKPSVKHVAALADRSTGAAVGWVQVLIGPTRVKVDKARLVAAEVGLADRLGERTLPSGALLVWGPVETDPRLARALAGLDLGAATLLRYNPLRRLVLRVGDSVVRVTAEPHRWRWAHAVQVLTDHGVPVLRPATQEQARATGMRPGDRVSAWQWIEGRDLSGGATEDEQRSTGRLLARLHQVPTSSVTGLERRGWPEVRAAADCTVVQLEQVAPELGRVARGSWTSCPPPAGRGQTSSCTATSPSTSAWPPPTAASCSATSTDSAAARPRSTWATSGRSR</sequence>
<gene>
    <name evidence="2" type="ORF">FY030_14210</name>
</gene>
<dbReference type="AlphaFoldDB" id="A0A5J6V789"/>